<comment type="caution">
    <text evidence="2">The sequence shown here is derived from an EMBL/GenBank/DDBJ whole genome shotgun (WGS) entry which is preliminary data.</text>
</comment>
<keyword evidence="3" id="KW-1185">Reference proteome</keyword>
<sequence>MRDISRIENIVNDSFKVLNGLPAYISLEQKEKPQRAMSAGNIMTIIDFLLPICFPFLTIPYVLTQASVEYPRSSQYPI</sequence>
<evidence type="ECO:0000313" key="2">
    <source>
        <dbReference type="EMBL" id="MDQ0200480.1"/>
    </source>
</evidence>
<evidence type="ECO:0000313" key="3">
    <source>
        <dbReference type="Proteomes" id="UP001224122"/>
    </source>
</evidence>
<keyword evidence="1" id="KW-0472">Membrane</keyword>
<accession>A0ABT9XY33</accession>
<feature type="transmembrane region" description="Helical" evidence="1">
    <location>
        <begin position="42"/>
        <end position="63"/>
    </location>
</feature>
<proteinExistence type="predicted"/>
<gene>
    <name evidence="2" type="ORF">J2S10_003669</name>
</gene>
<organism evidence="2 3">
    <name type="scientific">Neobacillus ginsengisoli</name>
    <dbReference type="NCBI Taxonomy" id="904295"/>
    <lineage>
        <taxon>Bacteria</taxon>
        <taxon>Bacillati</taxon>
        <taxon>Bacillota</taxon>
        <taxon>Bacilli</taxon>
        <taxon>Bacillales</taxon>
        <taxon>Bacillaceae</taxon>
        <taxon>Neobacillus</taxon>
    </lineage>
</organism>
<dbReference type="Proteomes" id="UP001224122">
    <property type="component" value="Unassembled WGS sequence"/>
</dbReference>
<dbReference type="EMBL" id="JAUSTW010000006">
    <property type="protein sequence ID" value="MDQ0200480.1"/>
    <property type="molecule type" value="Genomic_DNA"/>
</dbReference>
<evidence type="ECO:0000256" key="1">
    <source>
        <dbReference type="SAM" id="Phobius"/>
    </source>
</evidence>
<keyword evidence="1" id="KW-1133">Transmembrane helix</keyword>
<reference evidence="2 3" key="1">
    <citation type="submission" date="2023-07" db="EMBL/GenBank/DDBJ databases">
        <title>Genomic Encyclopedia of Type Strains, Phase IV (KMG-IV): sequencing the most valuable type-strain genomes for metagenomic binning, comparative biology and taxonomic classification.</title>
        <authorList>
            <person name="Goeker M."/>
        </authorList>
    </citation>
    <scope>NUCLEOTIDE SEQUENCE [LARGE SCALE GENOMIC DNA]</scope>
    <source>
        <strain evidence="2 3">DSM 27594</strain>
    </source>
</reference>
<protein>
    <submittedName>
        <fullName evidence="2">Uncharacterized protein</fullName>
    </submittedName>
</protein>
<keyword evidence="1" id="KW-0812">Transmembrane</keyword>
<name>A0ABT9XY33_9BACI</name>